<proteinExistence type="predicted"/>
<protein>
    <submittedName>
        <fullName evidence="1">Uncharacterized protein</fullName>
    </submittedName>
</protein>
<organism evidence="1 2">
    <name type="scientific">Ricinus communis</name>
    <name type="common">Castor bean</name>
    <dbReference type="NCBI Taxonomy" id="3988"/>
    <lineage>
        <taxon>Eukaryota</taxon>
        <taxon>Viridiplantae</taxon>
        <taxon>Streptophyta</taxon>
        <taxon>Embryophyta</taxon>
        <taxon>Tracheophyta</taxon>
        <taxon>Spermatophyta</taxon>
        <taxon>Magnoliopsida</taxon>
        <taxon>eudicotyledons</taxon>
        <taxon>Gunneridae</taxon>
        <taxon>Pentapetalae</taxon>
        <taxon>rosids</taxon>
        <taxon>fabids</taxon>
        <taxon>Malpighiales</taxon>
        <taxon>Euphorbiaceae</taxon>
        <taxon>Acalyphoideae</taxon>
        <taxon>Acalypheae</taxon>
        <taxon>Ricinus</taxon>
    </lineage>
</organism>
<evidence type="ECO:0000313" key="2">
    <source>
        <dbReference type="Proteomes" id="UP000008311"/>
    </source>
</evidence>
<reference evidence="2" key="1">
    <citation type="journal article" date="2010" name="Nat. Biotechnol.">
        <title>Draft genome sequence of the oilseed species Ricinus communis.</title>
        <authorList>
            <person name="Chan A.P."/>
            <person name="Crabtree J."/>
            <person name="Zhao Q."/>
            <person name="Lorenzi H."/>
            <person name="Orvis J."/>
            <person name="Puiu D."/>
            <person name="Melake-Berhan A."/>
            <person name="Jones K.M."/>
            <person name="Redman J."/>
            <person name="Chen G."/>
            <person name="Cahoon E.B."/>
            <person name="Gedil M."/>
            <person name="Stanke M."/>
            <person name="Haas B.J."/>
            <person name="Wortman J.R."/>
            <person name="Fraser-Liggett C.M."/>
            <person name="Ravel J."/>
            <person name="Rabinowicz P.D."/>
        </authorList>
    </citation>
    <scope>NUCLEOTIDE SEQUENCE [LARGE SCALE GENOMIC DNA]</scope>
    <source>
        <strain evidence="2">cv. Hale</strain>
    </source>
</reference>
<accession>B9TMX2</accession>
<name>B9TMX2_RICCO</name>
<gene>
    <name evidence="1" type="ORF">RCOM_1975050</name>
</gene>
<dbReference type="AlphaFoldDB" id="B9TMX2"/>
<dbReference type="InParanoid" id="B9TMX2"/>
<dbReference type="Proteomes" id="UP000008311">
    <property type="component" value="Unassembled WGS sequence"/>
</dbReference>
<sequence length="239" mass="26476">MSPSKTRKRAVGASCRLAMKASSSRCSERRSSRLRLKPMEAEGTIITFECGPGRSASMARRPALRRRLALRDEPPGRLRARASDLLHCCERIGEARARRAVFADARRHARALRIARRVGVALRHVARGAAQDRLDVARRQVRVCLQQQRAQARQLRRSRRRPAEHTPAVVGRGAVEGGVFTVDLATGRNGQRDVGGVRQHADQPADVGHAAARVDQARECARVVRCAHRAVLIDEHAPR</sequence>
<keyword evidence="2" id="KW-1185">Reference proteome</keyword>
<dbReference type="EMBL" id="EQ990500">
    <property type="protein sequence ID" value="EEF22792.1"/>
    <property type="molecule type" value="Genomic_DNA"/>
</dbReference>
<evidence type="ECO:0000313" key="1">
    <source>
        <dbReference type="EMBL" id="EEF22792.1"/>
    </source>
</evidence>